<gene>
    <name evidence="1" type="ORF">O6H91_13G029800</name>
</gene>
<sequence length="394" mass="41884">MPSEKEQVTADERGLPSLDELTPLTQTLISPELASAFSIADESSKTPADVLSASKASMSSVQRHSSSSHFNSFLPFVAKEQDKNNAVGFERARAMVVETETAKSDLGHGGISFGPFASNTAGFNPGATMQQGAMELSRKVETVMLPSIMNTLPYSAYERRTESSYVGGAGASDSSNGGGSQPKRARTQQAADGADSEEGDSGGGPENSGEDQAARTLKRPRLVWTPQLHKRFVDAVAHLGIKNAVPKTIMQLMNVEGLTRENVASHLQKYRLYLKRMQGLTSEGPTASDQLFASTPIPPGLAASANFLPSHRDDVVAIPFAPPMLPVAMPGLNPASMGAALAYGAFDQHPYAAVMRANAQRFAAGEHRELGMDNQAPSNSSQRPILTLFPTSSH</sequence>
<organism evidence="1 2">
    <name type="scientific">Diphasiastrum complanatum</name>
    <name type="common">Issler's clubmoss</name>
    <name type="synonym">Lycopodium complanatum</name>
    <dbReference type="NCBI Taxonomy" id="34168"/>
    <lineage>
        <taxon>Eukaryota</taxon>
        <taxon>Viridiplantae</taxon>
        <taxon>Streptophyta</taxon>
        <taxon>Embryophyta</taxon>
        <taxon>Tracheophyta</taxon>
        <taxon>Lycopodiopsida</taxon>
        <taxon>Lycopodiales</taxon>
        <taxon>Lycopodiaceae</taxon>
        <taxon>Lycopodioideae</taxon>
        <taxon>Diphasiastrum</taxon>
    </lineage>
</organism>
<proteinExistence type="predicted"/>
<name>A0ACC2BTJ8_DIPCM</name>
<comment type="caution">
    <text evidence="1">The sequence shown here is derived from an EMBL/GenBank/DDBJ whole genome shotgun (WGS) entry which is preliminary data.</text>
</comment>
<evidence type="ECO:0000313" key="1">
    <source>
        <dbReference type="EMBL" id="KAJ7533017.1"/>
    </source>
</evidence>
<reference evidence="2" key="1">
    <citation type="journal article" date="2024" name="Proc. Natl. Acad. Sci. U.S.A.">
        <title>Extraordinary preservation of gene collinearity over three hundred million years revealed in homosporous lycophytes.</title>
        <authorList>
            <person name="Li C."/>
            <person name="Wickell D."/>
            <person name="Kuo L.Y."/>
            <person name="Chen X."/>
            <person name="Nie B."/>
            <person name="Liao X."/>
            <person name="Peng D."/>
            <person name="Ji J."/>
            <person name="Jenkins J."/>
            <person name="Williams M."/>
            <person name="Shu S."/>
            <person name="Plott C."/>
            <person name="Barry K."/>
            <person name="Rajasekar S."/>
            <person name="Grimwood J."/>
            <person name="Han X."/>
            <person name="Sun S."/>
            <person name="Hou Z."/>
            <person name="He W."/>
            <person name="Dai G."/>
            <person name="Sun C."/>
            <person name="Schmutz J."/>
            <person name="Leebens-Mack J.H."/>
            <person name="Li F.W."/>
            <person name="Wang L."/>
        </authorList>
    </citation>
    <scope>NUCLEOTIDE SEQUENCE [LARGE SCALE GENOMIC DNA]</scope>
    <source>
        <strain evidence="2">cv. PW_Plant_1</strain>
    </source>
</reference>
<accession>A0ACC2BTJ8</accession>
<dbReference type="Proteomes" id="UP001162992">
    <property type="component" value="Chromosome 13"/>
</dbReference>
<keyword evidence="2" id="KW-1185">Reference proteome</keyword>
<protein>
    <submittedName>
        <fullName evidence="1">Uncharacterized protein</fullName>
    </submittedName>
</protein>
<evidence type="ECO:0000313" key="2">
    <source>
        <dbReference type="Proteomes" id="UP001162992"/>
    </source>
</evidence>
<dbReference type="EMBL" id="CM055104">
    <property type="protein sequence ID" value="KAJ7533017.1"/>
    <property type="molecule type" value="Genomic_DNA"/>
</dbReference>